<dbReference type="Proteomes" id="UP000194127">
    <property type="component" value="Unassembled WGS sequence"/>
</dbReference>
<name>A0A1X6ML17_9APHY</name>
<keyword evidence="3" id="KW-1185">Reference proteome</keyword>
<dbReference type="RefSeq" id="XP_024333891.1">
    <property type="nucleotide sequence ID" value="XM_024481432.1"/>
</dbReference>
<proteinExistence type="predicted"/>
<feature type="compositionally biased region" description="Basic residues" evidence="1">
    <location>
        <begin position="53"/>
        <end position="62"/>
    </location>
</feature>
<dbReference type="EMBL" id="KZ110609">
    <property type="protein sequence ID" value="OSX57097.1"/>
    <property type="molecule type" value="Genomic_DNA"/>
</dbReference>
<evidence type="ECO:0000313" key="3">
    <source>
        <dbReference type="Proteomes" id="UP000194127"/>
    </source>
</evidence>
<dbReference type="AlphaFoldDB" id="A0A1X6ML17"/>
<gene>
    <name evidence="2" type="ORF">POSPLADRAFT_1061798</name>
</gene>
<protein>
    <submittedName>
        <fullName evidence="2">Uncharacterized protein</fullName>
    </submittedName>
</protein>
<sequence length="125" mass="14000">MASPPTALPTEVAHMGPNRFVVSTARHRHRPPRDARSPDPRSIIAERQSRQQKCAHSRPVRGAKREARPPRSAVMLPTRHLVCPAATRDMLVLRRLPILRGMYTTDCANSGALELRGGLRNTRRT</sequence>
<accession>A0A1X6ML17</accession>
<organism evidence="2 3">
    <name type="scientific">Postia placenta MAD-698-R-SB12</name>
    <dbReference type="NCBI Taxonomy" id="670580"/>
    <lineage>
        <taxon>Eukaryota</taxon>
        <taxon>Fungi</taxon>
        <taxon>Dikarya</taxon>
        <taxon>Basidiomycota</taxon>
        <taxon>Agaricomycotina</taxon>
        <taxon>Agaricomycetes</taxon>
        <taxon>Polyporales</taxon>
        <taxon>Adustoporiaceae</taxon>
        <taxon>Rhodonia</taxon>
    </lineage>
</organism>
<dbReference type="GeneID" id="36326382"/>
<evidence type="ECO:0000313" key="2">
    <source>
        <dbReference type="EMBL" id="OSX57097.1"/>
    </source>
</evidence>
<feature type="region of interest" description="Disordered" evidence="1">
    <location>
        <begin position="46"/>
        <end position="72"/>
    </location>
</feature>
<reference evidence="2 3" key="1">
    <citation type="submission" date="2017-04" db="EMBL/GenBank/DDBJ databases">
        <title>Genome Sequence of the Model Brown-Rot Fungus Postia placenta SB12.</title>
        <authorList>
            <consortium name="DOE Joint Genome Institute"/>
            <person name="Gaskell J."/>
            <person name="Kersten P."/>
            <person name="Larrondo L.F."/>
            <person name="Canessa P."/>
            <person name="Martinez D."/>
            <person name="Hibbett D."/>
            <person name="Schmoll M."/>
            <person name="Kubicek C.P."/>
            <person name="Martinez A.T."/>
            <person name="Yadav J."/>
            <person name="Master E."/>
            <person name="Magnuson J.K."/>
            <person name="James T."/>
            <person name="Yaver D."/>
            <person name="Berka R."/>
            <person name="Labutti K."/>
            <person name="Lipzen A."/>
            <person name="Aerts A."/>
            <person name="Barry K."/>
            <person name="Henrissat B."/>
            <person name="Blanchette R."/>
            <person name="Grigoriev I."/>
            <person name="Cullen D."/>
        </authorList>
    </citation>
    <scope>NUCLEOTIDE SEQUENCE [LARGE SCALE GENOMIC DNA]</scope>
    <source>
        <strain evidence="2 3">MAD-698-R-SB12</strain>
    </source>
</reference>
<evidence type="ECO:0000256" key="1">
    <source>
        <dbReference type="SAM" id="MobiDB-lite"/>
    </source>
</evidence>